<protein>
    <submittedName>
        <fullName evidence="2">Uncharacterized protein</fullName>
    </submittedName>
</protein>
<dbReference type="Proteomes" id="UP000271974">
    <property type="component" value="Unassembled WGS sequence"/>
</dbReference>
<gene>
    <name evidence="2" type="ORF">EGW08_020233</name>
</gene>
<sequence length="524" mass="57988">MARASSATVDPLEDPIHSNPGLPMDDCDVLDKQFSYDVRNLQGEDCGGEGVGGKVCGGEDVVGKDFDIVGENSGGEEHHKHWERRLSCQETQKILDDLNQIMATSLHLPKNEGPVIECRLFKTLMSRGEDVEKTIDETIDSLKQWLEEQRNLLKEHVKSHHFRYSEDVTPLRMMDEKTRKKRIDSGICSQEVPPKQEDEWNTEHEMNSLKGEMWCARLTDPNEQARRGDDESSSVDCNICFCSYTECQCQGLTQDELRRDPVQKHRPKRLAIVSFSQLPQEKDQQEGGTKTSVVTQTDDPNTYSFTNPAFRHIGESKSAIPTLVAASTQTDPYAPFTRAVQPITYTVSNTVFTQTGCSKSPSTATQTDRRICCPLPNTVLTQIDEFESSMPCSNVACTQTDSHEELKQTEFNAVCTQTDSNAANTLTESNAACTQTYFNPAFAQTETNAANTLTESNAAQIDSNAAFTQTDSNAAFTQTDTNAAFTQTDSNAAFTQTDSNTAFTQTDSNAAFTQTDSNAALNTN</sequence>
<feature type="compositionally biased region" description="Polar residues" evidence="1">
    <location>
        <begin position="286"/>
        <end position="303"/>
    </location>
</feature>
<name>A0A433SRY2_ELYCH</name>
<evidence type="ECO:0000313" key="3">
    <source>
        <dbReference type="Proteomes" id="UP000271974"/>
    </source>
</evidence>
<dbReference type="AlphaFoldDB" id="A0A433SRY2"/>
<reference evidence="2 3" key="1">
    <citation type="submission" date="2019-01" db="EMBL/GenBank/DDBJ databases">
        <title>A draft genome assembly of the solar-powered sea slug Elysia chlorotica.</title>
        <authorList>
            <person name="Cai H."/>
            <person name="Li Q."/>
            <person name="Fang X."/>
            <person name="Li J."/>
            <person name="Curtis N.E."/>
            <person name="Altenburger A."/>
            <person name="Shibata T."/>
            <person name="Feng M."/>
            <person name="Maeda T."/>
            <person name="Schwartz J.A."/>
            <person name="Shigenobu S."/>
            <person name="Lundholm N."/>
            <person name="Nishiyama T."/>
            <person name="Yang H."/>
            <person name="Hasebe M."/>
            <person name="Li S."/>
            <person name="Pierce S.K."/>
            <person name="Wang J."/>
        </authorList>
    </citation>
    <scope>NUCLEOTIDE SEQUENCE [LARGE SCALE GENOMIC DNA]</scope>
    <source>
        <strain evidence="2">EC2010</strain>
        <tissue evidence="2">Whole organism of an adult</tissue>
    </source>
</reference>
<organism evidence="2 3">
    <name type="scientific">Elysia chlorotica</name>
    <name type="common">Eastern emerald elysia</name>
    <name type="synonym">Sea slug</name>
    <dbReference type="NCBI Taxonomy" id="188477"/>
    <lineage>
        <taxon>Eukaryota</taxon>
        <taxon>Metazoa</taxon>
        <taxon>Spiralia</taxon>
        <taxon>Lophotrochozoa</taxon>
        <taxon>Mollusca</taxon>
        <taxon>Gastropoda</taxon>
        <taxon>Heterobranchia</taxon>
        <taxon>Euthyneura</taxon>
        <taxon>Panpulmonata</taxon>
        <taxon>Sacoglossa</taxon>
        <taxon>Placobranchoidea</taxon>
        <taxon>Plakobranchidae</taxon>
        <taxon>Elysia</taxon>
    </lineage>
</organism>
<evidence type="ECO:0000313" key="2">
    <source>
        <dbReference type="EMBL" id="RUS72008.1"/>
    </source>
</evidence>
<proteinExistence type="predicted"/>
<keyword evidence="3" id="KW-1185">Reference proteome</keyword>
<accession>A0A433SRY2</accession>
<evidence type="ECO:0000256" key="1">
    <source>
        <dbReference type="SAM" id="MobiDB-lite"/>
    </source>
</evidence>
<comment type="caution">
    <text evidence="2">The sequence shown here is derived from an EMBL/GenBank/DDBJ whole genome shotgun (WGS) entry which is preliminary data.</text>
</comment>
<feature type="region of interest" description="Disordered" evidence="1">
    <location>
        <begin position="273"/>
        <end position="303"/>
    </location>
</feature>
<feature type="region of interest" description="Disordered" evidence="1">
    <location>
        <begin position="1"/>
        <end position="24"/>
    </location>
</feature>
<dbReference type="EMBL" id="RQTK01001130">
    <property type="protein sequence ID" value="RUS72008.1"/>
    <property type="molecule type" value="Genomic_DNA"/>
</dbReference>